<sequence>MADSVESGSTIVAASAAAAARAANRFGMGLFAFLAAAAAAAAAAKKVNREAPRAANVFFSPPSLLSTLGLLASAATEGSAAAVELDAVAGLRLTDDETAAAVFGEGGRSARPGSLHAVMSPDNDAGVALHYTSGVWLRGGIDATYSQRVAALYGATAAALTTAAPINAAVAAATDGAITDLVANIRPDDVAVLVNVITFRGTWTTPFDPAATRVGTFYAAAGSRGGVPASFMHLQLPVQGSALVAVPPSAECPGLTLVELPYGEGGAFVADFILPDSRRRGRMAAVAAAMPAAWDSWVAALMSSTGSGSGNGGDHGNRHFAGGRADLSLPRFRLVDGVTDVIPALQAAGVTTIFTGAPGGAFRRMTLDSQAAVTVFVYKAALEVTEAGTTAATAAAAVVSRCVPPPRRPVVFDRPFGVVLRHRPTGAVLFTGVVADPQLVF</sequence>
<dbReference type="GO" id="GO:0004867">
    <property type="term" value="F:serine-type endopeptidase inhibitor activity"/>
    <property type="evidence" value="ECO:0007669"/>
    <property type="project" value="InterPro"/>
</dbReference>
<reference evidence="5 6" key="1">
    <citation type="submission" date="2017-03" db="EMBL/GenBank/DDBJ databases">
        <title>WGS assembly of Porphyra umbilicalis.</title>
        <authorList>
            <person name="Brawley S.H."/>
            <person name="Blouin N.A."/>
            <person name="Ficko-Blean E."/>
            <person name="Wheeler G.L."/>
            <person name="Lohr M."/>
            <person name="Goodson H.V."/>
            <person name="Jenkins J.W."/>
            <person name="Blaby-Haas C.E."/>
            <person name="Helliwell K.E."/>
            <person name="Chan C."/>
            <person name="Marriage T."/>
            <person name="Bhattacharya D."/>
            <person name="Klein A.S."/>
            <person name="Badis Y."/>
            <person name="Brodie J."/>
            <person name="Cao Y."/>
            <person name="Collen J."/>
            <person name="Dittami S.M."/>
            <person name="Gachon C.M."/>
            <person name="Green B.R."/>
            <person name="Karpowicz S."/>
            <person name="Kim J.W."/>
            <person name="Kudahl U."/>
            <person name="Lin S."/>
            <person name="Michel G."/>
            <person name="Mittag M."/>
            <person name="Olson B.J."/>
            <person name="Pangilinan J."/>
            <person name="Peng Y."/>
            <person name="Qiu H."/>
            <person name="Shu S."/>
            <person name="Singer J.T."/>
            <person name="Smith A.G."/>
            <person name="Sprecher B.N."/>
            <person name="Wagner V."/>
            <person name="Wang W."/>
            <person name="Wang Z.-Y."/>
            <person name="Yan J."/>
            <person name="Yarish C."/>
            <person name="Zoeuner-Riek S."/>
            <person name="Zhuang Y."/>
            <person name="Zou Y."/>
            <person name="Lindquist E.A."/>
            <person name="Grimwood J."/>
            <person name="Barry K."/>
            <person name="Rokhsar D.S."/>
            <person name="Schmutz J."/>
            <person name="Stiller J.W."/>
            <person name="Grossman A.R."/>
            <person name="Prochnik S.E."/>
        </authorList>
    </citation>
    <scope>NUCLEOTIDE SEQUENCE [LARGE SCALE GENOMIC DNA]</scope>
    <source>
        <strain evidence="5">4086291</strain>
    </source>
</reference>
<dbReference type="SUPFAM" id="SSF56574">
    <property type="entry name" value="Serpins"/>
    <property type="match status" value="1"/>
</dbReference>
<organism evidence="5 6">
    <name type="scientific">Porphyra umbilicalis</name>
    <name type="common">Purple laver</name>
    <name type="synonym">Red alga</name>
    <dbReference type="NCBI Taxonomy" id="2786"/>
    <lineage>
        <taxon>Eukaryota</taxon>
        <taxon>Rhodophyta</taxon>
        <taxon>Bangiophyceae</taxon>
        <taxon>Bangiales</taxon>
        <taxon>Bangiaceae</taxon>
        <taxon>Porphyra</taxon>
    </lineage>
</organism>
<dbReference type="InterPro" id="IPR000215">
    <property type="entry name" value="Serpin_fam"/>
</dbReference>
<keyword evidence="6" id="KW-1185">Reference proteome</keyword>
<dbReference type="GO" id="GO:0005615">
    <property type="term" value="C:extracellular space"/>
    <property type="evidence" value="ECO:0007669"/>
    <property type="project" value="InterPro"/>
</dbReference>
<name>A0A1X6NRT9_PORUM</name>
<keyword evidence="3" id="KW-0812">Transmembrane</keyword>
<dbReference type="InterPro" id="IPR023796">
    <property type="entry name" value="Serpin_dom"/>
</dbReference>
<feature type="transmembrane region" description="Helical" evidence="3">
    <location>
        <begin position="26"/>
        <end position="44"/>
    </location>
</feature>
<dbReference type="AlphaFoldDB" id="A0A1X6NRT9"/>
<dbReference type="Pfam" id="PF00079">
    <property type="entry name" value="Serpin"/>
    <property type="match status" value="1"/>
</dbReference>
<comment type="similarity">
    <text evidence="1 2">Belongs to the serpin family.</text>
</comment>
<proteinExistence type="inferred from homology"/>
<dbReference type="OrthoDB" id="671595at2759"/>
<evidence type="ECO:0000256" key="3">
    <source>
        <dbReference type="SAM" id="Phobius"/>
    </source>
</evidence>
<gene>
    <name evidence="5" type="ORF">BU14_0553s0008</name>
</gene>
<evidence type="ECO:0000259" key="4">
    <source>
        <dbReference type="SMART" id="SM00093"/>
    </source>
</evidence>
<evidence type="ECO:0000256" key="1">
    <source>
        <dbReference type="ARBA" id="ARBA00009500"/>
    </source>
</evidence>
<protein>
    <recommendedName>
        <fullName evidence="4">Serpin domain-containing protein</fullName>
    </recommendedName>
</protein>
<dbReference type="Gene3D" id="2.30.39.10">
    <property type="entry name" value="Alpha-1-antitrypsin, domain 1"/>
    <property type="match status" value="1"/>
</dbReference>
<dbReference type="InterPro" id="IPR042178">
    <property type="entry name" value="Serpin_sf_1"/>
</dbReference>
<evidence type="ECO:0000313" key="5">
    <source>
        <dbReference type="EMBL" id="OSX71331.1"/>
    </source>
</evidence>
<dbReference type="EMBL" id="KV919145">
    <property type="protein sequence ID" value="OSX71331.1"/>
    <property type="molecule type" value="Genomic_DNA"/>
</dbReference>
<dbReference type="Proteomes" id="UP000218209">
    <property type="component" value="Unassembled WGS sequence"/>
</dbReference>
<dbReference type="PANTHER" id="PTHR11461:SF211">
    <property type="entry name" value="GH10112P-RELATED"/>
    <property type="match status" value="1"/>
</dbReference>
<dbReference type="Gene3D" id="3.30.497.10">
    <property type="entry name" value="Antithrombin, subunit I, domain 2"/>
    <property type="match status" value="1"/>
</dbReference>
<evidence type="ECO:0000313" key="6">
    <source>
        <dbReference type="Proteomes" id="UP000218209"/>
    </source>
</evidence>
<dbReference type="InterPro" id="IPR036186">
    <property type="entry name" value="Serpin_sf"/>
</dbReference>
<evidence type="ECO:0000256" key="2">
    <source>
        <dbReference type="RuleBase" id="RU000411"/>
    </source>
</evidence>
<dbReference type="PANTHER" id="PTHR11461">
    <property type="entry name" value="SERINE PROTEASE INHIBITOR, SERPIN"/>
    <property type="match status" value="1"/>
</dbReference>
<dbReference type="InterPro" id="IPR042185">
    <property type="entry name" value="Serpin_sf_2"/>
</dbReference>
<dbReference type="SMART" id="SM00093">
    <property type="entry name" value="SERPIN"/>
    <property type="match status" value="1"/>
</dbReference>
<keyword evidence="3" id="KW-0472">Membrane</keyword>
<keyword evidence="3" id="KW-1133">Transmembrane helix</keyword>
<feature type="domain" description="Serpin" evidence="4">
    <location>
        <begin position="45"/>
        <end position="437"/>
    </location>
</feature>
<accession>A0A1X6NRT9</accession>